<dbReference type="Proteomes" id="UP000095255">
    <property type="component" value="Unassembled WGS sequence"/>
</dbReference>
<dbReference type="OrthoDB" id="5291305at2"/>
<feature type="domain" description="6-hydroxymethylpterin diphosphokinase MptE-like" evidence="1">
    <location>
        <begin position="199"/>
        <end position="366"/>
    </location>
</feature>
<reference evidence="3 4" key="1">
    <citation type="submission" date="2016-09" db="EMBL/GenBank/DDBJ databases">
        <title>Desulfuribacillus arsenicus sp. nov., an obligately anaerobic, dissimilatory arsenic- and antimonate-reducing bacterium isolated from anoxic sediments.</title>
        <authorList>
            <person name="Abin C.A."/>
            <person name="Hollibaugh J.T."/>
        </authorList>
    </citation>
    <scope>NUCLEOTIDE SEQUENCE [LARGE SCALE GENOMIC DNA]</scope>
    <source>
        <strain evidence="3 4">MLFW-2</strain>
    </source>
</reference>
<dbReference type="RefSeq" id="WP_069700609.1">
    <property type="nucleotide sequence ID" value="NZ_MJAT01000001.1"/>
</dbReference>
<evidence type="ECO:0000259" key="2">
    <source>
        <dbReference type="Pfam" id="PF20157"/>
    </source>
</evidence>
<sequence length="469" mass="53840">MYLNQNLTLLKMYKSRLHDQLLIRAIGISTEIELETTRTNETTAKVALLNRKIYLHSKYDPIKEAEKFAIENYSEEFDGFLVIGFGLGYHIKELQKKLKINQNIDIIESNIDILRTAFDANNLEELIIDKRINIYYENSIQGYTYRCKELLGKKNTKILIHNPSLQAFPDFLTDIKYLIEEYRMKEQTARSHSDLLEYNFHHNIKKFDYPVDSMFNQFKCLPIIVVSAGPSLDKNKHLLKQCKNKAIVIVVGRAAITVVQSGLVPDFIVITEPKPKSFYQIRSIKEAQDIPVIALSSADKEIFDSYPGLKLIAFQTGFQPAEEYALNNNRKINDTGGSVATTALDVALMFGGNPIVFMGQDLAYTEGRTHTEGTWHRKVEDLSNMREVQGYYGEKVYTTKNLNIYLRWFEDKILRNPNTTFINATEGGARIKGTIQMSLQDVIDKFIINNSIDIKSIVTKAIQKYNKEK</sequence>
<comment type="caution">
    <text evidence="3">The sequence shown here is derived from an EMBL/GenBank/DDBJ whole genome shotgun (WGS) entry which is preliminary data.</text>
</comment>
<dbReference type="PANTHER" id="PTHR41786:SF1">
    <property type="entry name" value="6-HYDROXYMETHYLPTERIN DIPHOSPHOKINASE MPTE-LIKE DOMAIN-CONTAINING PROTEIN"/>
    <property type="match status" value="1"/>
</dbReference>
<dbReference type="STRING" id="1390249.BHU72_00190"/>
<protein>
    <recommendedName>
        <fullName evidence="5">DUF115 domain-containing protein</fullName>
    </recommendedName>
</protein>
<evidence type="ECO:0000259" key="1">
    <source>
        <dbReference type="Pfam" id="PF01973"/>
    </source>
</evidence>
<dbReference type="Pfam" id="PF01973">
    <property type="entry name" value="MptE-like"/>
    <property type="match status" value="1"/>
</dbReference>
<dbReference type="AlphaFoldDB" id="A0A1E5L9A0"/>
<evidence type="ECO:0000313" key="4">
    <source>
        <dbReference type="Proteomes" id="UP000095255"/>
    </source>
</evidence>
<name>A0A1E5L9A0_9FIRM</name>
<dbReference type="PANTHER" id="PTHR41786">
    <property type="entry name" value="MOTILITY ACCESSORY FACTOR MAF"/>
    <property type="match status" value="1"/>
</dbReference>
<proteinExistence type="predicted"/>
<accession>A0A1E5L9A0</accession>
<evidence type="ECO:0000313" key="3">
    <source>
        <dbReference type="EMBL" id="OEH86732.1"/>
    </source>
</evidence>
<gene>
    <name evidence="3" type="ORF">BHU72_00190</name>
</gene>
<dbReference type="InterPro" id="IPR002826">
    <property type="entry name" value="MptE-like"/>
</dbReference>
<feature type="domain" description="Glycosyltransferase Maf N-terminal" evidence="2">
    <location>
        <begin position="58"/>
        <end position="126"/>
    </location>
</feature>
<organism evidence="3 4">
    <name type="scientific">Desulfuribacillus stibiiarsenatis</name>
    <dbReference type="NCBI Taxonomy" id="1390249"/>
    <lineage>
        <taxon>Bacteria</taxon>
        <taxon>Bacillati</taxon>
        <taxon>Bacillota</taxon>
        <taxon>Desulfuribacillia</taxon>
        <taxon>Desulfuribacillales</taxon>
        <taxon>Desulfuribacillaceae</taxon>
        <taxon>Desulfuribacillus</taxon>
    </lineage>
</organism>
<dbReference type="InterPro" id="IPR045376">
    <property type="entry name" value="Maf_N"/>
</dbReference>
<evidence type="ECO:0008006" key="5">
    <source>
        <dbReference type="Google" id="ProtNLM"/>
    </source>
</evidence>
<keyword evidence="4" id="KW-1185">Reference proteome</keyword>
<dbReference type="Pfam" id="PF20157">
    <property type="entry name" value="Maf_flag10_N"/>
    <property type="match status" value="1"/>
</dbReference>
<dbReference type="EMBL" id="MJAT01000001">
    <property type="protein sequence ID" value="OEH86732.1"/>
    <property type="molecule type" value="Genomic_DNA"/>
</dbReference>